<gene>
    <name evidence="2" type="ORF">A2998_00560</name>
</gene>
<comment type="caution">
    <text evidence="2">The sequence shown here is derived from an EMBL/GenBank/DDBJ whole genome shotgun (WGS) entry which is preliminary data.</text>
</comment>
<organism evidence="2 3">
    <name type="scientific">Candidatus Staskawiczbacteria bacterium RIFCSPLOWO2_01_FULL_37_25b</name>
    <dbReference type="NCBI Taxonomy" id="1802213"/>
    <lineage>
        <taxon>Bacteria</taxon>
        <taxon>Candidatus Staskawicziibacteriota</taxon>
    </lineage>
</organism>
<evidence type="ECO:0000256" key="1">
    <source>
        <dbReference type="SAM" id="Phobius"/>
    </source>
</evidence>
<dbReference type="AlphaFoldDB" id="A0A1G2IAZ4"/>
<keyword evidence="1" id="KW-0812">Transmembrane</keyword>
<evidence type="ECO:0000313" key="2">
    <source>
        <dbReference type="EMBL" id="OGZ71787.1"/>
    </source>
</evidence>
<proteinExistence type="predicted"/>
<reference evidence="2 3" key="1">
    <citation type="journal article" date="2016" name="Nat. Commun.">
        <title>Thousands of microbial genomes shed light on interconnected biogeochemical processes in an aquifer system.</title>
        <authorList>
            <person name="Anantharaman K."/>
            <person name="Brown C.T."/>
            <person name="Hug L.A."/>
            <person name="Sharon I."/>
            <person name="Castelle C.J."/>
            <person name="Probst A.J."/>
            <person name="Thomas B.C."/>
            <person name="Singh A."/>
            <person name="Wilkins M.J."/>
            <person name="Karaoz U."/>
            <person name="Brodie E.L."/>
            <person name="Williams K.H."/>
            <person name="Hubbard S.S."/>
            <person name="Banfield J.F."/>
        </authorList>
    </citation>
    <scope>NUCLEOTIDE SEQUENCE [LARGE SCALE GENOMIC DNA]</scope>
</reference>
<name>A0A1G2IAZ4_9BACT</name>
<dbReference type="EMBL" id="MHOZ01000050">
    <property type="protein sequence ID" value="OGZ71787.1"/>
    <property type="molecule type" value="Genomic_DNA"/>
</dbReference>
<evidence type="ECO:0000313" key="3">
    <source>
        <dbReference type="Proteomes" id="UP000178826"/>
    </source>
</evidence>
<dbReference type="Proteomes" id="UP000178826">
    <property type="component" value="Unassembled WGS sequence"/>
</dbReference>
<accession>A0A1G2IAZ4</accession>
<evidence type="ECO:0008006" key="4">
    <source>
        <dbReference type="Google" id="ProtNLM"/>
    </source>
</evidence>
<keyword evidence="1" id="KW-1133">Transmembrane helix</keyword>
<protein>
    <recommendedName>
        <fullName evidence="4">3D domain-containing protein</fullName>
    </recommendedName>
</protein>
<dbReference type="CDD" id="cd22784">
    <property type="entry name" value="DPBB_MltA_YuiC-like"/>
    <property type="match status" value="1"/>
</dbReference>
<sequence length="166" mass="17996">MKIINPLKYSAILRSKIPFVVSVSVLASVIAGLCLLGIVMPKAINADFANNTHASYVAKNSAETADKIAKKIKVIITAYSSTPEETDDTPFITASGKSVADGVVANNMLPLGTKIKIPELYGDKIFVVEDRMNVKKSDYHIDIWLPSKILALSFGVKTTEIEVLEN</sequence>
<keyword evidence="1" id="KW-0472">Membrane</keyword>
<feature type="transmembrane region" description="Helical" evidence="1">
    <location>
        <begin position="20"/>
        <end position="40"/>
    </location>
</feature>